<keyword evidence="1" id="KW-0732">Signal</keyword>
<feature type="region of interest" description="Disordered" evidence="3">
    <location>
        <begin position="327"/>
        <end position="350"/>
    </location>
</feature>
<dbReference type="InterPro" id="IPR010126">
    <property type="entry name" value="Esterase_phb"/>
</dbReference>
<evidence type="ECO:0000313" key="5">
    <source>
        <dbReference type="Proteomes" id="UP001549119"/>
    </source>
</evidence>
<proteinExistence type="predicted"/>
<sequence>MDHTTKTAFARFAFPKVDPARAARAAEAMAKLHERQAAAFKLWSEAGRSAAEVRTADAADILDMVAPSAPGEAWVAPETTGSRSGRHPHAELGGDIAGNVMRTIQEALAKAGVDPDRDGRSGATPAPAGLPEGARFEARTFTGAAGTRNYKVYVPSGYTGQALPVVVMLHGCTQNPDDFAAGTRMNAVAEARGVLVVYPEQPRSANMQRCWNWYEPGDQQREGGEPALIAGIVRQVIAEFSADDRRVYAAGLSAGGAAAAILAMTHPDLFAAIGVHSGLACGSARDVPSAFAAMKGVGAPATGERHAVPLIVFHGDRDRTVHAANGDRVTAQGPSDPELRTSATQGRTPDGVDYTRTVRTDASGRAVVEQWVVHGAGHAWSGGSPAGSFTDPRGPDASQEMIRFFLEHARATGARP</sequence>
<evidence type="ECO:0000313" key="4">
    <source>
        <dbReference type="EMBL" id="MET3869686.1"/>
    </source>
</evidence>
<keyword evidence="2" id="KW-0378">Hydrolase</keyword>
<evidence type="ECO:0000256" key="1">
    <source>
        <dbReference type="ARBA" id="ARBA00022729"/>
    </source>
</evidence>
<evidence type="ECO:0000256" key="2">
    <source>
        <dbReference type="ARBA" id="ARBA00022801"/>
    </source>
</evidence>
<dbReference type="InterPro" id="IPR029058">
    <property type="entry name" value="AB_hydrolase_fold"/>
</dbReference>
<dbReference type="RefSeq" id="WP_029358998.1">
    <property type="nucleotide sequence ID" value="NZ_CAJCKR010000030.1"/>
</dbReference>
<dbReference type="PANTHER" id="PTHR43037:SF1">
    <property type="entry name" value="BLL1128 PROTEIN"/>
    <property type="match status" value="1"/>
</dbReference>
<feature type="region of interest" description="Disordered" evidence="3">
    <location>
        <begin position="72"/>
        <end position="94"/>
    </location>
</feature>
<reference evidence="4 5" key="1">
    <citation type="submission" date="2024-06" db="EMBL/GenBank/DDBJ databases">
        <title>Genomics of switchgrass bacterial isolates.</title>
        <authorList>
            <person name="Shade A."/>
        </authorList>
    </citation>
    <scope>NUCLEOTIDE SEQUENCE [LARGE SCALE GENOMIC DNA]</scope>
    <source>
        <strain evidence="4 5">PvP084</strain>
    </source>
</reference>
<protein>
    <submittedName>
        <fullName evidence="4">Poly(Hydroxyalkanoate) depolymerase family esterase</fullName>
    </submittedName>
</protein>
<name>A0ABV2NTP4_9HYPH</name>
<dbReference type="Pfam" id="PF10503">
    <property type="entry name" value="Esterase_PHB"/>
    <property type="match status" value="1"/>
</dbReference>
<keyword evidence="5" id="KW-1185">Reference proteome</keyword>
<feature type="region of interest" description="Disordered" evidence="3">
    <location>
        <begin position="111"/>
        <end position="135"/>
    </location>
</feature>
<dbReference type="Gene3D" id="3.40.50.1820">
    <property type="entry name" value="alpha/beta hydrolase"/>
    <property type="match status" value="1"/>
</dbReference>
<organism evidence="4 5">
    <name type="scientific">Methylobacterium radiotolerans</name>
    <dbReference type="NCBI Taxonomy" id="31998"/>
    <lineage>
        <taxon>Bacteria</taxon>
        <taxon>Pseudomonadati</taxon>
        <taxon>Pseudomonadota</taxon>
        <taxon>Alphaproteobacteria</taxon>
        <taxon>Hyphomicrobiales</taxon>
        <taxon>Methylobacteriaceae</taxon>
        <taxon>Methylobacterium</taxon>
    </lineage>
</organism>
<dbReference type="SUPFAM" id="SSF53474">
    <property type="entry name" value="alpha/beta-Hydrolases"/>
    <property type="match status" value="1"/>
</dbReference>
<evidence type="ECO:0000256" key="3">
    <source>
        <dbReference type="SAM" id="MobiDB-lite"/>
    </source>
</evidence>
<dbReference type="EMBL" id="JBEPNW010000003">
    <property type="protein sequence ID" value="MET3869686.1"/>
    <property type="molecule type" value="Genomic_DNA"/>
</dbReference>
<dbReference type="InterPro" id="IPR050955">
    <property type="entry name" value="Plant_Biomass_Hydrol_Est"/>
</dbReference>
<gene>
    <name evidence="4" type="ORF">ABIC20_007064</name>
</gene>
<dbReference type="PANTHER" id="PTHR43037">
    <property type="entry name" value="UNNAMED PRODUCT-RELATED"/>
    <property type="match status" value="1"/>
</dbReference>
<dbReference type="NCBIfam" id="TIGR01840">
    <property type="entry name" value="esterase_phb"/>
    <property type="match status" value="1"/>
</dbReference>
<accession>A0ABV2NTP4</accession>
<dbReference type="Proteomes" id="UP001549119">
    <property type="component" value="Unassembled WGS sequence"/>
</dbReference>
<comment type="caution">
    <text evidence="4">The sequence shown here is derived from an EMBL/GenBank/DDBJ whole genome shotgun (WGS) entry which is preliminary data.</text>
</comment>